<dbReference type="PROSITE" id="PS51704">
    <property type="entry name" value="GP_PDE"/>
    <property type="match status" value="1"/>
</dbReference>
<accession>A0A2G5NR24</accession>
<dbReference type="RefSeq" id="WP_099579872.1">
    <property type="nucleotide sequence ID" value="NZ_MJBI02000001.1"/>
</dbReference>
<gene>
    <name evidence="2" type="ORF">BFS35_000565</name>
</gene>
<dbReference type="Pfam" id="PF03009">
    <property type="entry name" value="GDPD"/>
    <property type="match status" value="1"/>
</dbReference>
<dbReference type="EMBL" id="MJBI02000001">
    <property type="protein sequence ID" value="RAI82209.1"/>
    <property type="molecule type" value="Genomic_DNA"/>
</dbReference>
<evidence type="ECO:0000313" key="2">
    <source>
        <dbReference type="EMBL" id="RAI82209.1"/>
    </source>
</evidence>
<name>A0A2G5NR24_9STAP</name>
<dbReference type="InterPro" id="IPR017946">
    <property type="entry name" value="PLC-like_Pdiesterase_TIM-brl"/>
</dbReference>
<dbReference type="Proteomes" id="UP000229523">
    <property type="component" value="Unassembled WGS sequence"/>
</dbReference>
<dbReference type="PANTHER" id="PTHR46211:SF1">
    <property type="entry name" value="GLYCEROPHOSPHODIESTER PHOSPHODIESTERASE, CYTOPLASMIC"/>
    <property type="match status" value="1"/>
</dbReference>
<evidence type="ECO:0000259" key="1">
    <source>
        <dbReference type="PROSITE" id="PS51704"/>
    </source>
</evidence>
<evidence type="ECO:0000313" key="3">
    <source>
        <dbReference type="Proteomes" id="UP000229523"/>
    </source>
</evidence>
<dbReference type="AlphaFoldDB" id="A0A2G5NR24"/>
<sequence length="293" mass="33418">MKKPFGLFLAIIIFMLFVPQEVHSVSQPSKDVITVAHRGASGYAPENTMYAYELALEMNADCIEIDLQLTHDGHLVAIHDNTLERTTTGSGFVWDKSLAEIKRLDAGVKFDQKFKGERIPTFDEILQRFKNESIGILIEIKTPEYYPGIEDKIKQSLVRFNLDKAAERIAIQSFNHHAVKVSKSLLPDIKHGVLISAKNPRVHDRDLQWFKSFADFYNPSIKIVSHELVSRAHRYGLQVKPYTVRDATLIEPLLKQGVDAIITDYPDFMKSYDQEIVVRNQAEIESNNNVSVY</sequence>
<dbReference type="GO" id="GO:0008081">
    <property type="term" value="F:phosphoric diester hydrolase activity"/>
    <property type="evidence" value="ECO:0007669"/>
    <property type="project" value="InterPro"/>
</dbReference>
<dbReference type="InterPro" id="IPR030395">
    <property type="entry name" value="GP_PDE_dom"/>
</dbReference>
<reference evidence="2 3" key="1">
    <citation type="journal article" date="2018" name="Front. Microbiol.">
        <title>Description and Comparative Genomics of Macrococcus caseolyticus subsp. hominis subsp. nov., Macrococcus goetzii sp. nov., Macrococcus epidermidis sp. nov., and Macrococcus bohemicus sp. nov., Novel Macrococci From Human Clinical Material With Virulence Potential and Suspected Uptake of Foreign DNA by Natural Transformation.</title>
        <authorList>
            <person name="Maslanova I."/>
            <person name="Wertheimer Z."/>
            <person name="Sedlacek I."/>
            <person name="Svec P."/>
            <person name="Indrakova A."/>
            <person name="Kovarovic V."/>
            <person name="Schumann P."/>
            <person name="Sproer C."/>
            <person name="Kralova S."/>
            <person name="Sedo O."/>
            <person name="Kristofova L."/>
            <person name="Vrbovska V."/>
            <person name="Fuzik T."/>
            <person name="Petras P."/>
            <person name="Zdrahal Z."/>
            <person name="Ruzickova V."/>
            <person name="Doskar J."/>
            <person name="Pantucek R."/>
        </authorList>
    </citation>
    <scope>NUCLEOTIDE SEQUENCE [LARGE SCALE GENOMIC DNA]</scope>
    <source>
        <strain evidence="2 3">CCM 4927</strain>
    </source>
</reference>
<dbReference type="SUPFAM" id="SSF51695">
    <property type="entry name" value="PLC-like phosphodiesterases"/>
    <property type="match status" value="1"/>
</dbReference>
<dbReference type="PANTHER" id="PTHR46211">
    <property type="entry name" value="GLYCEROPHOSPHORYL DIESTER PHOSPHODIESTERASE"/>
    <property type="match status" value="1"/>
</dbReference>
<keyword evidence="3" id="KW-1185">Reference proteome</keyword>
<dbReference type="Gene3D" id="3.20.20.190">
    <property type="entry name" value="Phosphatidylinositol (PI) phosphodiesterase"/>
    <property type="match status" value="1"/>
</dbReference>
<proteinExistence type="predicted"/>
<organism evidence="2 3">
    <name type="scientific">Macrococcoides goetzii</name>
    <dbReference type="NCBI Taxonomy" id="1891097"/>
    <lineage>
        <taxon>Bacteria</taxon>
        <taxon>Bacillati</taxon>
        <taxon>Bacillota</taxon>
        <taxon>Bacilli</taxon>
        <taxon>Bacillales</taxon>
        <taxon>Staphylococcaceae</taxon>
        <taxon>Macrococcoides</taxon>
    </lineage>
</organism>
<protein>
    <submittedName>
        <fullName evidence="2">Glycerophosphodiester phosphodiesterase</fullName>
    </submittedName>
</protein>
<feature type="domain" description="GP-PDE" evidence="1">
    <location>
        <begin position="32"/>
        <end position="273"/>
    </location>
</feature>
<dbReference type="GO" id="GO:0006629">
    <property type="term" value="P:lipid metabolic process"/>
    <property type="evidence" value="ECO:0007669"/>
    <property type="project" value="InterPro"/>
</dbReference>
<comment type="caution">
    <text evidence="2">The sequence shown here is derived from an EMBL/GenBank/DDBJ whole genome shotgun (WGS) entry which is preliminary data.</text>
</comment>